<dbReference type="Proteomes" id="UP000593994">
    <property type="component" value="Chromosome"/>
</dbReference>
<name>A0A7S7LVH8_9BACT</name>
<evidence type="ECO:0000313" key="3">
    <source>
        <dbReference type="Proteomes" id="UP000593994"/>
    </source>
</evidence>
<dbReference type="InterPro" id="IPR007272">
    <property type="entry name" value="Sulf_transp_TsuA/YedE"/>
</dbReference>
<reference evidence="2 3" key="1">
    <citation type="submission" date="2020-05" db="EMBL/GenBank/DDBJ databases">
        <title>Sulfurimonas marisnigri, sp. nov., and Sulfurimonas baltica, sp. nov., manganese oxide reducing chemolithoautotrophs of the class Epsilonproteobacteria isolated from the pelagic redoxclines of the Black and Baltic Seas and emended description of the genus Sulfurimonas.</title>
        <authorList>
            <person name="Henkel J.V."/>
            <person name="Laudan C."/>
            <person name="Werner J."/>
            <person name="Neu T."/>
            <person name="Plewe S."/>
            <person name="Sproer C."/>
            <person name="Bunk B."/>
            <person name="Schulz-Vogt H.N."/>
        </authorList>
    </citation>
    <scope>NUCLEOTIDE SEQUENCE [LARGE SCALE GENOMIC DNA]</scope>
    <source>
        <strain evidence="2 3">GD2</strain>
    </source>
</reference>
<feature type="transmembrane region" description="Helical" evidence="1">
    <location>
        <begin position="59"/>
        <end position="75"/>
    </location>
</feature>
<proteinExistence type="predicted"/>
<dbReference type="AlphaFoldDB" id="A0A7S7LVH8"/>
<dbReference type="RefSeq" id="WP_194369884.1">
    <property type="nucleotide sequence ID" value="NZ_CP054492.1"/>
</dbReference>
<keyword evidence="3" id="KW-1185">Reference proteome</keyword>
<sequence length="201" mass="21757">MLDRISNMFSLVANQAHGSVWLVLFIGFCFGAIILYSRLDKFEKMAGFMIFEDTLVPRMAMTTVALSSIGFYFLVDSGYASYAIKPTILGGLIVGAIIFGIGLVILGKCPSAFFVSVSEGRVDTFVGVVGGMVGGAVFTLVYPWIENIIGPNLGKIRLSDVFGGYDLAIVLVLSSVLLITAYLLPTINYEDPADNRETRVK</sequence>
<evidence type="ECO:0000256" key="1">
    <source>
        <dbReference type="SAM" id="Phobius"/>
    </source>
</evidence>
<dbReference type="EMBL" id="CP054492">
    <property type="protein sequence ID" value="QOY52131.1"/>
    <property type="molecule type" value="Genomic_DNA"/>
</dbReference>
<keyword evidence="1" id="KW-1133">Transmembrane helix</keyword>
<keyword evidence="1" id="KW-0472">Membrane</keyword>
<evidence type="ECO:0000313" key="2">
    <source>
        <dbReference type="EMBL" id="QOY52131.1"/>
    </source>
</evidence>
<feature type="transmembrane region" description="Helical" evidence="1">
    <location>
        <begin position="125"/>
        <end position="145"/>
    </location>
</feature>
<feature type="transmembrane region" description="Helical" evidence="1">
    <location>
        <begin position="20"/>
        <end position="39"/>
    </location>
</feature>
<dbReference type="Pfam" id="PF04143">
    <property type="entry name" value="Sulf_transp"/>
    <property type="match status" value="1"/>
</dbReference>
<dbReference type="KEGG" id="sbal:HUE88_00065"/>
<feature type="transmembrane region" description="Helical" evidence="1">
    <location>
        <begin position="87"/>
        <end position="105"/>
    </location>
</feature>
<gene>
    <name evidence="2" type="ORF">HUE88_00065</name>
</gene>
<feature type="transmembrane region" description="Helical" evidence="1">
    <location>
        <begin position="165"/>
        <end position="184"/>
    </location>
</feature>
<organism evidence="2 3">
    <name type="scientific">Candidatus Sulfurimonas baltica</name>
    <dbReference type="NCBI Taxonomy" id="2740404"/>
    <lineage>
        <taxon>Bacteria</taxon>
        <taxon>Pseudomonadati</taxon>
        <taxon>Campylobacterota</taxon>
        <taxon>Epsilonproteobacteria</taxon>
        <taxon>Campylobacterales</taxon>
        <taxon>Sulfurimonadaceae</taxon>
        <taxon>Sulfurimonas</taxon>
    </lineage>
</organism>
<accession>A0A7S7LVH8</accession>
<protein>
    <submittedName>
        <fullName evidence="2">YeeE/YedE family protein</fullName>
    </submittedName>
</protein>
<keyword evidence="1" id="KW-0812">Transmembrane</keyword>